<accession>A0A9K3GSU1</accession>
<proteinExistence type="predicted"/>
<gene>
    <name evidence="2" type="ORF">HanXRQr2_Chr17g0788321</name>
</gene>
<protein>
    <submittedName>
        <fullName evidence="2">Uncharacterized protein</fullName>
    </submittedName>
</protein>
<dbReference type="AlphaFoldDB" id="A0A9K3GSU1"/>
<dbReference type="EMBL" id="MNCJ02000332">
    <property type="protein sequence ID" value="KAF5754180.1"/>
    <property type="molecule type" value="Genomic_DNA"/>
</dbReference>
<evidence type="ECO:0000313" key="2">
    <source>
        <dbReference type="EMBL" id="KAF5754180.1"/>
    </source>
</evidence>
<comment type="caution">
    <text evidence="2">The sequence shown here is derived from an EMBL/GenBank/DDBJ whole genome shotgun (WGS) entry which is preliminary data.</text>
</comment>
<organism evidence="2 3">
    <name type="scientific">Helianthus annuus</name>
    <name type="common">Common sunflower</name>
    <dbReference type="NCBI Taxonomy" id="4232"/>
    <lineage>
        <taxon>Eukaryota</taxon>
        <taxon>Viridiplantae</taxon>
        <taxon>Streptophyta</taxon>
        <taxon>Embryophyta</taxon>
        <taxon>Tracheophyta</taxon>
        <taxon>Spermatophyta</taxon>
        <taxon>Magnoliopsida</taxon>
        <taxon>eudicotyledons</taxon>
        <taxon>Gunneridae</taxon>
        <taxon>Pentapetalae</taxon>
        <taxon>asterids</taxon>
        <taxon>campanulids</taxon>
        <taxon>Asterales</taxon>
        <taxon>Asteraceae</taxon>
        <taxon>Asteroideae</taxon>
        <taxon>Heliantheae alliance</taxon>
        <taxon>Heliantheae</taxon>
        <taxon>Helianthus</taxon>
    </lineage>
</organism>
<sequence length="61" mass="6850">MSQITSQDQQQCFQLQSLQVLPFALLLPAQPSQLVRTPSVYDNQESSSSIPPTHFPVQINH</sequence>
<feature type="compositionally biased region" description="Polar residues" evidence="1">
    <location>
        <begin position="38"/>
        <end position="51"/>
    </location>
</feature>
<evidence type="ECO:0000313" key="3">
    <source>
        <dbReference type="Proteomes" id="UP000215914"/>
    </source>
</evidence>
<feature type="region of interest" description="Disordered" evidence="1">
    <location>
        <begin position="38"/>
        <end position="61"/>
    </location>
</feature>
<evidence type="ECO:0000256" key="1">
    <source>
        <dbReference type="SAM" id="MobiDB-lite"/>
    </source>
</evidence>
<reference evidence="2" key="1">
    <citation type="journal article" date="2017" name="Nature">
        <title>The sunflower genome provides insights into oil metabolism, flowering and Asterid evolution.</title>
        <authorList>
            <person name="Badouin H."/>
            <person name="Gouzy J."/>
            <person name="Grassa C.J."/>
            <person name="Murat F."/>
            <person name="Staton S.E."/>
            <person name="Cottret L."/>
            <person name="Lelandais-Briere C."/>
            <person name="Owens G.L."/>
            <person name="Carrere S."/>
            <person name="Mayjonade B."/>
            <person name="Legrand L."/>
            <person name="Gill N."/>
            <person name="Kane N.C."/>
            <person name="Bowers J.E."/>
            <person name="Hubner S."/>
            <person name="Bellec A."/>
            <person name="Berard A."/>
            <person name="Berges H."/>
            <person name="Blanchet N."/>
            <person name="Boniface M.C."/>
            <person name="Brunel D."/>
            <person name="Catrice O."/>
            <person name="Chaidir N."/>
            <person name="Claudel C."/>
            <person name="Donnadieu C."/>
            <person name="Faraut T."/>
            <person name="Fievet G."/>
            <person name="Helmstetter N."/>
            <person name="King M."/>
            <person name="Knapp S.J."/>
            <person name="Lai Z."/>
            <person name="Le Paslier M.C."/>
            <person name="Lippi Y."/>
            <person name="Lorenzon L."/>
            <person name="Mandel J.R."/>
            <person name="Marage G."/>
            <person name="Marchand G."/>
            <person name="Marquand E."/>
            <person name="Bret-Mestries E."/>
            <person name="Morien E."/>
            <person name="Nambeesan S."/>
            <person name="Nguyen T."/>
            <person name="Pegot-Espagnet P."/>
            <person name="Pouilly N."/>
            <person name="Raftis F."/>
            <person name="Sallet E."/>
            <person name="Schiex T."/>
            <person name="Thomas J."/>
            <person name="Vandecasteele C."/>
            <person name="Vares D."/>
            <person name="Vear F."/>
            <person name="Vautrin S."/>
            <person name="Crespi M."/>
            <person name="Mangin B."/>
            <person name="Burke J.M."/>
            <person name="Salse J."/>
            <person name="Munos S."/>
            <person name="Vincourt P."/>
            <person name="Rieseberg L.H."/>
            <person name="Langlade N.B."/>
        </authorList>
    </citation>
    <scope>NUCLEOTIDE SEQUENCE</scope>
    <source>
        <tissue evidence="2">Leaves</tissue>
    </source>
</reference>
<keyword evidence="3" id="KW-1185">Reference proteome</keyword>
<reference evidence="2" key="2">
    <citation type="submission" date="2020-06" db="EMBL/GenBank/DDBJ databases">
        <title>Helianthus annuus Genome sequencing and assembly Release 2.</title>
        <authorList>
            <person name="Gouzy J."/>
            <person name="Langlade N."/>
            <person name="Munos S."/>
        </authorList>
    </citation>
    <scope>NUCLEOTIDE SEQUENCE</scope>
    <source>
        <tissue evidence="2">Leaves</tissue>
    </source>
</reference>
<name>A0A9K3GSU1_HELAN</name>
<dbReference type="Gramene" id="mRNA:HanXRQr2_Chr17g0788321">
    <property type="protein sequence ID" value="mRNA:HanXRQr2_Chr17g0788321"/>
    <property type="gene ID" value="HanXRQr2_Chr17g0788321"/>
</dbReference>
<dbReference type="Proteomes" id="UP000215914">
    <property type="component" value="Unassembled WGS sequence"/>
</dbReference>